<dbReference type="EMBL" id="BORB01000005">
    <property type="protein sequence ID" value="GIN56537.1"/>
    <property type="molecule type" value="Genomic_DNA"/>
</dbReference>
<evidence type="ECO:0008006" key="3">
    <source>
        <dbReference type="Google" id="ProtNLM"/>
    </source>
</evidence>
<reference evidence="1 2" key="1">
    <citation type="submission" date="2021-03" db="EMBL/GenBank/DDBJ databases">
        <title>Antimicrobial resistance genes in bacteria isolated from Japanese honey, and their potential for conferring macrolide and lincosamide resistance in the American foulbrood pathogen Paenibacillus larvae.</title>
        <authorList>
            <person name="Okamoto M."/>
            <person name="Kumagai M."/>
            <person name="Kanamori H."/>
            <person name="Takamatsu D."/>
        </authorList>
    </citation>
    <scope>NUCLEOTIDE SEQUENCE [LARGE SCALE GENOMIC DNA]</scope>
    <source>
        <strain evidence="1 2">J8TS2</strain>
    </source>
</reference>
<protein>
    <recommendedName>
        <fullName evidence="3">YppG-like protein</fullName>
    </recommendedName>
</protein>
<accession>A0ABQ4KGU5</accession>
<proteinExistence type="predicted"/>
<evidence type="ECO:0000313" key="1">
    <source>
        <dbReference type="EMBL" id="GIN56537.1"/>
    </source>
</evidence>
<dbReference type="RefSeq" id="WP_212965593.1">
    <property type="nucleotide sequence ID" value="NZ_BORB01000005.1"/>
</dbReference>
<dbReference type="InterPro" id="IPR025555">
    <property type="entry name" value="YppG"/>
</dbReference>
<sequence length="151" mass="17194">MQPFPILNGQQRFYRNAYPYINPYPPNQYPTNYQPGIQYGMNIPYAAPYPSQPPMGFLPQKQHKNSAFLFQNPLQSEEDYQYNNQPIPYTKKHAQLQPAKPATPLNSIFQSFKSQDGSYDFNKMVSTAGQLFNAINQVSGMAKGIGGMFKL</sequence>
<dbReference type="Proteomes" id="UP000679950">
    <property type="component" value="Unassembled WGS sequence"/>
</dbReference>
<keyword evidence="2" id="KW-1185">Reference proteome</keyword>
<dbReference type="Pfam" id="PF14179">
    <property type="entry name" value="YppG"/>
    <property type="match status" value="1"/>
</dbReference>
<evidence type="ECO:0000313" key="2">
    <source>
        <dbReference type="Proteomes" id="UP000679950"/>
    </source>
</evidence>
<name>A0ABQ4KGU5_9BACI</name>
<organism evidence="1 2">
    <name type="scientific">Lederbergia ruris</name>
    <dbReference type="NCBI Taxonomy" id="217495"/>
    <lineage>
        <taxon>Bacteria</taxon>
        <taxon>Bacillati</taxon>
        <taxon>Bacillota</taxon>
        <taxon>Bacilli</taxon>
        <taxon>Bacillales</taxon>
        <taxon>Bacillaceae</taxon>
        <taxon>Lederbergia</taxon>
    </lineage>
</organism>
<gene>
    <name evidence="1" type="ORF">J8TS2_08560</name>
</gene>
<comment type="caution">
    <text evidence="1">The sequence shown here is derived from an EMBL/GenBank/DDBJ whole genome shotgun (WGS) entry which is preliminary data.</text>
</comment>